<evidence type="ECO:0000313" key="4">
    <source>
        <dbReference type="Proteomes" id="UP000747110"/>
    </source>
</evidence>
<dbReference type="InterPro" id="IPR013320">
    <property type="entry name" value="ConA-like_dom_sf"/>
</dbReference>
<proteinExistence type="predicted"/>
<dbReference type="InterPro" id="IPR013144">
    <property type="entry name" value="CRA_dom"/>
</dbReference>
<dbReference type="EMBL" id="BNCP01000001">
    <property type="protein sequence ID" value="GIL69884.1"/>
    <property type="molecule type" value="Genomic_DNA"/>
</dbReference>
<dbReference type="PROSITE" id="PS50896">
    <property type="entry name" value="LISH"/>
    <property type="match status" value="1"/>
</dbReference>
<dbReference type="InterPro" id="IPR003877">
    <property type="entry name" value="SPRY_dom"/>
</dbReference>
<dbReference type="SMART" id="SM00668">
    <property type="entry name" value="CTLH"/>
    <property type="match status" value="1"/>
</dbReference>
<sequence>MAMEQQHQQPWPSELNSARQGHGLELKDKFTVRYANDARHSNDVGAIQANHPVPPNCTVYYYELTVLDSGIFGKIAIGFADKSFKLTRQPGWEAGSYGYHGDDGKKFIGHGNGEDYGPTFGTGDTVGAGIHLGRQELFFTKNGTRLKVAHRPVRAGLYPTIGLHSKGEIVQVNFGQKPFVFDLEGMLAEEKAAQRAAVDRIPVSSGVTHKLVRQYLLHYGYKETLCAFDEAAGLAREAQQQPAAAAEGAAMSAPSADPADAASALVLRSRLRKCLLAGDVDGALALLAAQCPVVLADSGRFGEVHFQLACQKYIELVRCGRVEEAVLFAQSTLSQLRGPSAASVESSLRDVVALAAYQNPEASPLAHLLGRGQRDAVADAVNAAVLTVASEAGGLPASPGAAAPEAEGSWAGLQLRPALLTRLAEQQQPMGAAAVATPPRPVSRVEALLQQLVAVQGALHEANGGQGWMFNLQEYMLGPTT</sequence>
<organism evidence="3 4">
    <name type="scientific">Volvox reticuliferus</name>
    <dbReference type="NCBI Taxonomy" id="1737510"/>
    <lineage>
        <taxon>Eukaryota</taxon>
        <taxon>Viridiplantae</taxon>
        <taxon>Chlorophyta</taxon>
        <taxon>core chlorophytes</taxon>
        <taxon>Chlorophyceae</taxon>
        <taxon>CS clade</taxon>
        <taxon>Chlamydomonadales</taxon>
        <taxon>Volvocaceae</taxon>
        <taxon>Volvox</taxon>
    </lineage>
</organism>
<dbReference type="SMART" id="SM00757">
    <property type="entry name" value="CRA"/>
    <property type="match status" value="1"/>
</dbReference>
<evidence type="ECO:0008006" key="5">
    <source>
        <dbReference type="Google" id="ProtNLM"/>
    </source>
</evidence>
<feature type="domain" description="CTLH" evidence="2">
    <location>
        <begin position="264"/>
        <end position="324"/>
    </location>
</feature>
<feature type="domain" description="B30.2/SPRY" evidence="1">
    <location>
        <begin position="1"/>
        <end position="179"/>
    </location>
</feature>
<dbReference type="InterPro" id="IPR024964">
    <property type="entry name" value="CTLH/CRA"/>
</dbReference>
<dbReference type="InterPro" id="IPR006595">
    <property type="entry name" value="CTLH_C"/>
</dbReference>
<protein>
    <recommendedName>
        <fullName evidence="5">B30.2/SPRY domain-containing protein</fullName>
    </recommendedName>
</protein>
<dbReference type="OrthoDB" id="10572143at2759"/>
<reference evidence="3" key="1">
    <citation type="journal article" date="2021" name="Proc. Natl. Acad. Sci. U.S.A.">
        <title>Three genomes in the algal genus Volvox reveal the fate of a haploid sex-determining region after a transition to homothallism.</title>
        <authorList>
            <person name="Yamamoto K."/>
            <person name="Hamaji T."/>
            <person name="Kawai-Toyooka H."/>
            <person name="Matsuzaki R."/>
            <person name="Takahashi F."/>
            <person name="Nishimura Y."/>
            <person name="Kawachi M."/>
            <person name="Noguchi H."/>
            <person name="Minakuchi Y."/>
            <person name="Umen J.G."/>
            <person name="Toyoda A."/>
            <person name="Nozaki H."/>
        </authorList>
    </citation>
    <scope>NUCLEOTIDE SEQUENCE</scope>
    <source>
        <strain evidence="3">NIES-3786</strain>
    </source>
</reference>
<evidence type="ECO:0000259" key="2">
    <source>
        <dbReference type="PROSITE" id="PS50897"/>
    </source>
</evidence>
<name>A0A8J4BYU5_9CHLO</name>
<dbReference type="Proteomes" id="UP000747110">
    <property type="component" value="Unassembled WGS sequence"/>
</dbReference>
<dbReference type="InterPro" id="IPR050618">
    <property type="entry name" value="Ubq-SigPath_Reg"/>
</dbReference>
<dbReference type="AlphaFoldDB" id="A0A8J4BYU5"/>
<dbReference type="PROSITE" id="PS50897">
    <property type="entry name" value="CTLH"/>
    <property type="match status" value="1"/>
</dbReference>
<dbReference type="Pfam" id="PF00622">
    <property type="entry name" value="SPRY"/>
    <property type="match status" value="1"/>
</dbReference>
<dbReference type="PROSITE" id="PS50188">
    <property type="entry name" value="B302_SPRY"/>
    <property type="match status" value="1"/>
</dbReference>
<evidence type="ECO:0000259" key="1">
    <source>
        <dbReference type="PROSITE" id="PS50188"/>
    </source>
</evidence>
<dbReference type="InterPro" id="IPR001870">
    <property type="entry name" value="B30.2/SPRY"/>
</dbReference>
<comment type="caution">
    <text evidence="3">The sequence shown here is derived from an EMBL/GenBank/DDBJ whole genome shotgun (WGS) entry which is preliminary data.</text>
</comment>
<dbReference type="PANTHER" id="PTHR12864">
    <property type="entry name" value="RAN BINDING PROTEIN 9-RELATED"/>
    <property type="match status" value="1"/>
</dbReference>
<dbReference type="Gene3D" id="2.60.120.920">
    <property type="match status" value="1"/>
</dbReference>
<gene>
    <name evidence="3" type="ORF">Vretifemale_659</name>
</gene>
<dbReference type="InterPro" id="IPR006594">
    <property type="entry name" value="LisH"/>
</dbReference>
<evidence type="ECO:0000313" key="3">
    <source>
        <dbReference type="EMBL" id="GIL69884.1"/>
    </source>
</evidence>
<dbReference type="Pfam" id="PF10607">
    <property type="entry name" value="CTLH"/>
    <property type="match status" value="1"/>
</dbReference>
<dbReference type="SUPFAM" id="SSF49899">
    <property type="entry name" value="Concanavalin A-like lectins/glucanases"/>
    <property type="match status" value="1"/>
</dbReference>
<keyword evidence="4" id="KW-1185">Reference proteome</keyword>
<accession>A0A8J4BYU5</accession>
<dbReference type="SMART" id="SM00449">
    <property type="entry name" value="SPRY"/>
    <property type="match status" value="1"/>
</dbReference>
<dbReference type="InterPro" id="IPR043136">
    <property type="entry name" value="B30.2/SPRY_sf"/>
</dbReference>